<name>A0ABN2TEB5_9ACTN</name>
<sequence length="237" mass="25346">MDQDLSRLIRITLDDPVEALRIREAARRLVRSRGLETAVSLILEETMALTGADAGYLQVAEPASAALRIVAYAGSDAELLDRHAVDCDVDPALSLTDADGNLVGRVSIQFPHYGAMPEQAATLSRIYLRFAGEVLARSLWRPSATSPGEQRRGEPVRTAPSVSPLRAELVELSDMIVRSLFSVGLSLASARELIGDGAAREHVTAAVAELDHILDTLRATAAGLGDRLLSTSDQAPL</sequence>
<accession>A0ABN2TEB5</accession>
<reference evidence="1 2" key="1">
    <citation type="journal article" date="2019" name="Int. J. Syst. Evol. Microbiol.">
        <title>The Global Catalogue of Microorganisms (GCM) 10K type strain sequencing project: providing services to taxonomists for standard genome sequencing and annotation.</title>
        <authorList>
            <consortium name="The Broad Institute Genomics Platform"/>
            <consortium name="The Broad Institute Genome Sequencing Center for Infectious Disease"/>
            <person name="Wu L."/>
            <person name="Ma J."/>
        </authorList>
    </citation>
    <scope>NUCLEOTIDE SEQUENCE [LARGE SCALE GENOMIC DNA]</scope>
    <source>
        <strain evidence="1 2">JCM 16013</strain>
    </source>
</reference>
<organism evidence="1 2">
    <name type="scientific">Catenulispora subtropica</name>
    <dbReference type="NCBI Taxonomy" id="450798"/>
    <lineage>
        <taxon>Bacteria</taxon>
        <taxon>Bacillati</taxon>
        <taxon>Actinomycetota</taxon>
        <taxon>Actinomycetes</taxon>
        <taxon>Catenulisporales</taxon>
        <taxon>Catenulisporaceae</taxon>
        <taxon>Catenulispora</taxon>
    </lineage>
</organism>
<dbReference type="Proteomes" id="UP001499854">
    <property type="component" value="Unassembled WGS sequence"/>
</dbReference>
<evidence type="ECO:0000313" key="2">
    <source>
        <dbReference type="Proteomes" id="UP001499854"/>
    </source>
</evidence>
<protein>
    <recommendedName>
        <fullName evidence="3">Histidine kinase</fullName>
    </recommendedName>
</protein>
<dbReference type="EMBL" id="BAAAQM010000093">
    <property type="protein sequence ID" value="GAA2006734.1"/>
    <property type="molecule type" value="Genomic_DNA"/>
</dbReference>
<evidence type="ECO:0000313" key="1">
    <source>
        <dbReference type="EMBL" id="GAA2006734.1"/>
    </source>
</evidence>
<dbReference type="RefSeq" id="WP_344663039.1">
    <property type="nucleotide sequence ID" value="NZ_BAAAQM010000093.1"/>
</dbReference>
<gene>
    <name evidence="1" type="ORF">GCM10009838_86290</name>
</gene>
<evidence type="ECO:0008006" key="3">
    <source>
        <dbReference type="Google" id="ProtNLM"/>
    </source>
</evidence>
<keyword evidence="2" id="KW-1185">Reference proteome</keyword>
<comment type="caution">
    <text evidence="1">The sequence shown here is derived from an EMBL/GenBank/DDBJ whole genome shotgun (WGS) entry which is preliminary data.</text>
</comment>
<proteinExistence type="predicted"/>